<protein>
    <submittedName>
        <fullName evidence="1">Uncharacterized protein</fullName>
    </submittedName>
</protein>
<dbReference type="AlphaFoldDB" id="A0A7K4MQL2"/>
<gene>
    <name evidence="1" type="ORF">HX837_03060</name>
</gene>
<dbReference type="EMBL" id="JACASV010000013">
    <property type="protein sequence ID" value="NWJ43176.1"/>
    <property type="molecule type" value="Genomic_DNA"/>
</dbReference>
<evidence type="ECO:0000313" key="1">
    <source>
        <dbReference type="EMBL" id="NWJ43176.1"/>
    </source>
</evidence>
<proteinExistence type="predicted"/>
<sequence>MSQNLFYRITLLTFYFLFLNSGVIYANIEKPIGEENKILLNIVGKERAYHELDENGLNYEGVGKNFEMGDSIRIGIYSRSIKAQTGKKIRNYGFTVEIDSGEPQKLKYEKPGDDVISADRPGWNYTEAGVWYVYMPVKKQGYIIKVKPLKGNPVVYLRLTSNDLIKEDKFTEGFLETVNRQDRWRIQTNEETDSGTVVTTLYWYPLKKNKQLQYEINGPATVRVFTRIEFNNGNPKDNYYVRIREDGYDLGTYYFDTEKSEKSSVSKTGKTVGKWRSLWLNIPKGKHYYTFTLPNIEDNSDKTVYIRLKKWQED</sequence>
<evidence type="ECO:0000313" key="2">
    <source>
        <dbReference type="Proteomes" id="UP000523105"/>
    </source>
</evidence>
<dbReference type="Proteomes" id="UP000523105">
    <property type="component" value="Unassembled WGS sequence"/>
</dbReference>
<organism evidence="1 2">
    <name type="scientific">Marine Group I thaumarchaeote</name>
    <dbReference type="NCBI Taxonomy" id="2511932"/>
    <lineage>
        <taxon>Archaea</taxon>
        <taxon>Nitrososphaerota</taxon>
        <taxon>Marine Group I</taxon>
    </lineage>
</organism>
<accession>A0A7K4MQL2</accession>
<comment type="caution">
    <text evidence="1">The sequence shown here is derived from an EMBL/GenBank/DDBJ whole genome shotgun (WGS) entry which is preliminary data.</text>
</comment>
<name>A0A7K4MQL2_9ARCH</name>
<reference evidence="1 2" key="1">
    <citation type="journal article" date="2019" name="Environ. Microbiol.">
        <title>Genomics insights into ecotype formation of ammonia-oxidizing archaea in the deep ocean.</title>
        <authorList>
            <person name="Wang Y."/>
            <person name="Huang J.M."/>
            <person name="Cui G.J."/>
            <person name="Nunoura T."/>
            <person name="Takaki Y."/>
            <person name="Li W.L."/>
            <person name="Li J."/>
            <person name="Gao Z.M."/>
            <person name="Takai K."/>
            <person name="Zhang A.Q."/>
            <person name="Stepanauskas R."/>
        </authorList>
    </citation>
    <scope>NUCLEOTIDE SEQUENCE [LARGE SCALE GENOMIC DNA]</scope>
    <source>
        <strain evidence="1 2">L15b</strain>
    </source>
</reference>